<protein>
    <submittedName>
        <fullName evidence="1">Uncharacterized protein</fullName>
    </submittedName>
</protein>
<proteinExistence type="predicted"/>
<name>A0ACC0K2X6_CHOFU</name>
<comment type="caution">
    <text evidence="1">The sequence shown here is derived from an EMBL/GenBank/DDBJ whole genome shotgun (WGS) entry which is preliminary data.</text>
</comment>
<accession>A0ACC0K2X6</accession>
<dbReference type="EMBL" id="CM046131">
    <property type="protein sequence ID" value="KAI8430725.1"/>
    <property type="molecule type" value="Genomic_DNA"/>
</dbReference>
<organism evidence="1 2">
    <name type="scientific">Choristoneura fumiferana</name>
    <name type="common">Spruce budworm moth</name>
    <name type="synonym">Archips fumiferana</name>
    <dbReference type="NCBI Taxonomy" id="7141"/>
    <lineage>
        <taxon>Eukaryota</taxon>
        <taxon>Metazoa</taxon>
        <taxon>Ecdysozoa</taxon>
        <taxon>Arthropoda</taxon>
        <taxon>Hexapoda</taxon>
        <taxon>Insecta</taxon>
        <taxon>Pterygota</taxon>
        <taxon>Neoptera</taxon>
        <taxon>Endopterygota</taxon>
        <taxon>Lepidoptera</taxon>
        <taxon>Glossata</taxon>
        <taxon>Ditrysia</taxon>
        <taxon>Tortricoidea</taxon>
        <taxon>Tortricidae</taxon>
        <taxon>Tortricinae</taxon>
        <taxon>Choristoneura</taxon>
    </lineage>
</organism>
<evidence type="ECO:0000313" key="1">
    <source>
        <dbReference type="EMBL" id="KAI8430725.1"/>
    </source>
</evidence>
<dbReference type="Proteomes" id="UP001064048">
    <property type="component" value="Chromosome Z"/>
</dbReference>
<reference evidence="1 2" key="1">
    <citation type="journal article" date="2022" name="Genome Biol. Evol.">
        <title>The Spruce Budworm Genome: Reconstructing the Evolutionary History of Antifreeze Proteins.</title>
        <authorList>
            <person name="Beliveau C."/>
            <person name="Gagne P."/>
            <person name="Picq S."/>
            <person name="Vernygora O."/>
            <person name="Keeling C.I."/>
            <person name="Pinkney K."/>
            <person name="Doucet D."/>
            <person name="Wen F."/>
            <person name="Johnston J.S."/>
            <person name="Maaroufi H."/>
            <person name="Boyle B."/>
            <person name="Laroche J."/>
            <person name="Dewar K."/>
            <person name="Juretic N."/>
            <person name="Blackburn G."/>
            <person name="Nisole A."/>
            <person name="Brunet B."/>
            <person name="Brandao M."/>
            <person name="Lumley L."/>
            <person name="Duan J."/>
            <person name="Quan G."/>
            <person name="Lucarotti C.J."/>
            <person name="Roe A.D."/>
            <person name="Sperling F.A.H."/>
            <person name="Levesque R.C."/>
            <person name="Cusson M."/>
        </authorList>
    </citation>
    <scope>NUCLEOTIDE SEQUENCE [LARGE SCALE GENOMIC DNA]</scope>
    <source>
        <strain evidence="1">Glfc:IPQL:Cfum</strain>
    </source>
</reference>
<sequence length="465" mass="52000">MSTRNLRKAYGGNNTLPAPDDSEDDYEPYNKNKVSAFTYAGLELSSGSEEHNTSEADSVEEEEPEPQPETTKKKNKKKKKKQKKAKPITNDDEEVCAIVKTFHILILKYLHLLTNRACHRTALELAKMLLNLDPTDPLAILFIIDTLALRAREHQWLIDAVDHWSKERNAGFLFNIQFSYAMAHYHVAVKHGGDTSKADDLLQNAMLRFPTILMKLYECANVTPSAKLQAHTLFNSATERMTRNLNDLIFLYAKFTWSKWREPAERAKVLVNEGLNLFRSWPDEVIRHLCVIKPMSSLLVDGAVPEVTNLVASDPSPPNQGVNRYGYTFGPQGDSRTAAQSTLRELFSSLLPNYAVYAPPDLELDVMELEANNPGLEMALAYARQVQDHDIDDLDDFDVYAGDGDGTAEPNDFIASIGALARTVGDVINMYQTAQTNPTEDNEIGTENTQPEGTSRRDDTTDSAG</sequence>
<gene>
    <name evidence="1" type="ORF">MSG28_000909</name>
</gene>
<evidence type="ECO:0000313" key="2">
    <source>
        <dbReference type="Proteomes" id="UP001064048"/>
    </source>
</evidence>
<keyword evidence="2" id="KW-1185">Reference proteome</keyword>